<dbReference type="PANTHER" id="PTHR46082:SF6">
    <property type="entry name" value="AAA+ ATPASE DOMAIN-CONTAINING PROTEIN-RELATED"/>
    <property type="match status" value="1"/>
</dbReference>
<dbReference type="Pfam" id="PF00023">
    <property type="entry name" value="Ank"/>
    <property type="match status" value="1"/>
</dbReference>
<proteinExistence type="predicted"/>
<dbReference type="InterPro" id="IPR000845">
    <property type="entry name" value="Nucleoside_phosphorylase_d"/>
</dbReference>
<gene>
    <name evidence="5" type="ORF">LTR84_003477</name>
</gene>
<dbReference type="SUPFAM" id="SSF52540">
    <property type="entry name" value="P-loop containing nucleoside triphosphate hydrolases"/>
    <property type="match status" value="1"/>
</dbReference>
<evidence type="ECO:0000256" key="1">
    <source>
        <dbReference type="ARBA" id="ARBA00022737"/>
    </source>
</evidence>
<dbReference type="Gene3D" id="3.40.50.300">
    <property type="entry name" value="P-loop containing nucleotide triphosphate hydrolases"/>
    <property type="match status" value="1"/>
</dbReference>
<name>A0AAV9N767_9EURO</name>
<dbReference type="EMBL" id="JAVRRD010000016">
    <property type="protein sequence ID" value="KAK5050918.1"/>
    <property type="molecule type" value="Genomic_DNA"/>
</dbReference>
<dbReference type="InterPro" id="IPR036770">
    <property type="entry name" value="Ankyrin_rpt-contain_sf"/>
</dbReference>
<evidence type="ECO:0000259" key="3">
    <source>
        <dbReference type="Pfam" id="PF01048"/>
    </source>
</evidence>
<keyword evidence="2" id="KW-0040">ANK repeat</keyword>
<dbReference type="PANTHER" id="PTHR46082">
    <property type="entry name" value="ATP/GTP-BINDING PROTEIN-RELATED"/>
    <property type="match status" value="1"/>
</dbReference>
<feature type="repeat" description="ANK" evidence="2">
    <location>
        <begin position="1245"/>
        <end position="1277"/>
    </location>
</feature>
<evidence type="ECO:0008006" key="7">
    <source>
        <dbReference type="Google" id="ProtNLM"/>
    </source>
</evidence>
<dbReference type="PROSITE" id="PS50297">
    <property type="entry name" value="ANK_REP_REGION"/>
    <property type="match status" value="4"/>
</dbReference>
<evidence type="ECO:0000313" key="5">
    <source>
        <dbReference type="EMBL" id="KAK5050918.1"/>
    </source>
</evidence>
<organism evidence="5 6">
    <name type="scientific">Exophiala bonariae</name>
    <dbReference type="NCBI Taxonomy" id="1690606"/>
    <lineage>
        <taxon>Eukaryota</taxon>
        <taxon>Fungi</taxon>
        <taxon>Dikarya</taxon>
        <taxon>Ascomycota</taxon>
        <taxon>Pezizomycotina</taxon>
        <taxon>Eurotiomycetes</taxon>
        <taxon>Chaetothyriomycetidae</taxon>
        <taxon>Chaetothyriales</taxon>
        <taxon>Herpotrichiellaceae</taxon>
        <taxon>Exophiala</taxon>
    </lineage>
</organism>
<dbReference type="Proteomes" id="UP001358417">
    <property type="component" value="Unassembled WGS sequence"/>
</dbReference>
<dbReference type="Pfam" id="PF24883">
    <property type="entry name" value="NPHP3_N"/>
    <property type="match status" value="1"/>
</dbReference>
<feature type="repeat" description="ANK" evidence="2">
    <location>
        <begin position="1078"/>
        <end position="1107"/>
    </location>
</feature>
<dbReference type="GO" id="GO:0009116">
    <property type="term" value="P:nucleoside metabolic process"/>
    <property type="evidence" value="ECO:0007669"/>
    <property type="project" value="InterPro"/>
</dbReference>
<dbReference type="Gene3D" id="3.40.50.1580">
    <property type="entry name" value="Nucleoside phosphorylase domain"/>
    <property type="match status" value="1"/>
</dbReference>
<dbReference type="Gene3D" id="1.25.40.20">
    <property type="entry name" value="Ankyrin repeat-containing domain"/>
    <property type="match status" value="4"/>
</dbReference>
<sequence>MPPFPAPRDRDGFHVALICALQLEADCVHAVFDKFWEDDGKQYGKTPGDPNAYTPGVIGQHNVVLAYLPGMGTVNAAVVAGSMLISYPNIKLALVVGICGGMPYGPNEEEIVLGDVVISQAIVQYDFGRQYPNGFKKKSGILDTLGRPNREIRTIQAKLETNQYKTKMQEQIAVLLPRIHLEMPKTQYPGVENDILYHSSYVHQHNSSAACNVCELGDQMCQEAIQMKCEDLGCETVMQVARKRLANSPKTQPMVHFGIVGSGNAVMKSGQHRDQLARADEIVALEMEGAGVWDSFNSIVIKGVCDYADSHTRKGWQQYAAATAAACMKAFLMEWTSEHPLDNDGHMDTVEHMDNQTRIEILRWLCNVPYKKHHANMVKDLLAGSGKWLEQHDFFKDWRNASTSSVLWLHGIPGAGKSKLVSRVISLLQNASASSSSDEPIAYFYCTRNTAETERADPTTILRAVLKQVAYSAPDGSLSRLIVDAFRDKKRDADEDGIDPEPLSSEECVQLIIHIAKRTSMTIVIDALDECDPGKRHILLEGLETILKNSKNVVKLFVSSRDDADIKMRLTASPNIYISATDNASDVERYAHTEIDNAILRKRILNGNVPSYLQEDIISRLTARAQGMFLSVALQIQALCDHQRINLEEDVLEELSSLPKSLAELWADAMARISRKNSAANIVAIQSLCWILCAREALQAEEFVTAICHAARVDLTKHEIITVCENLVVLDDETNVFRYAHLSVREFMETADEFDIGTVESSLALQCLTFCVDGITQGDSDGEDAAEDSFLLYATLYWPFHSRAAWHEKTSELTLLLERLLSQPCTSMSFMQHWVSYVEQLSTVNVEDKGSMRLQLSLSRMRHPIFLVVAFAFNEFYNDNWTADLNDMHLVNEYGLTPLAVACNIENFAMARILVMKGAAVDIMDNDRGSIVRGRVSIFQNPLCAAPYHGWRELVEFLLEAGAQPYLPYNSGNLLALSAAAMLDDMEITKRRLAARAHAHMHELYSGKPPLLYAAQEGHTEVCRVLLEAGASPNMKSGSAGPENLPLEQACKRGDLSLIQLLLEYGADMEAPTAWRGTPLASAAWESRLQVVEYLLSKGADPRLHSGPFGTAFLSAVAVGSPEIVLLMLRKDLDVSYVGPRGTALGLAIGYRCPEALRLLLHSGADVHTDCNWNGVVHNAFTFAAVEGNQAIMIELLDFSSNQGIRPPLDLMLVHALDSAYSEMRSENIHLLLERGADVNVKAEFGKTTLHYAVQAGRLEDIRHILSLPVDLDAVDQYVGSILQALCHRNPDHYSASRNETEDNIIFRLLLEKGATFDTGGGPHDSFLQTAAYENRPAFIAQAIEQGAVFRNDAGSCCGACHAAAARAHHEALEALLQSRPNIDASCEPYGSILTAAACHGRQPASQRLERWRTFAERDADDEAMAFEGSIWRVRPESYDQIAARLLDAGARVDIPGGYFGCALQAAAYVGNATLVQKLIAAGAEVCSSGGFYGSCLQAAAAGDETPVVDPYENTIDILLAAGADVNARGGFFNSCLQAAVHSDNVAIVCKLLSAGAEVSEDGQGFYGGCISAALSFGKQILMSDWNRPKADAEDINAEKILGLLLRNVPAALLDESCFGAYLRSRDKQNTRGLTILQRTAPFISLALRGRTLEQFNGCFSLLLFYI</sequence>
<reference evidence="5 6" key="1">
    <citation type="submission" date="2023-08" db="EMBL/GenBank/DDBJ databases">
        <title>Black Yeasts Isolated from many extreme environments.</title>
        <authorList>
            <person name="Coleine C."/>
            <person name="Stajich J.E."/>
            <person name="Selbmann L."/>
        </authorList>
    </citation>
    <scope>NUCLEOTIDE SEQUENCE [LARGE SCALE GENOMIC DNA]</scope>
    <source>
        <strain evidence="5 6">CCFEE 5792</strain>
    </source>
</reference>
<dbReference type="GeneID" id="89971664"/>
<dbReference type="Pfam" id="PF12796">
    <property type="entry name" value="Ank_2"/>
    <property type="match status" value="2"/>
</dbReference>
<dbReference type="PROSITE" id="PS50088">
    <property type="entry name" value="ANK_REPEAT"/>
    <property type="match status" value="5"/>
</dbReference>
<dbReference type="SMART" id="SM00248">
    <property type="entry name" value="ANK"/>
    <property type="match status" value="15"/>
</dbReference>
<accession>A0AAV9N767</accession>
<dbReference type="InterPro" id="IPR027417">
    <property type="entry name" value="P-loop_NTPase"/>
</dbReference>
<dbReference type="RefSeq" id="XP_064705418.1">
    <property type="nucleotide sequence ID" value="XM_064847065.1"/>
</dbReference>
<dbReference type="GO" id="GO:0003824">
    <property type="term" value="F:catalytic activity"/>
    <property type="evidence" value="ECO:0007669"/>
    <property type="project" value="InterPro"/>
</dbReference>
<feature type="repeat" description="ANK" evidence="2">
    <location>
        <begin position="1042"/>
        <end position="1074"/>
    </location>
</feature>
<feature type="repeat" description="ANK" evidence="2">
    <location>
        <begin position="1006"/>
        <end position="1038"/>
    </location>
</feature>
<protein>
    <recommendedName>
        <fullName evidence="7">Nucleoside phosphorylase domain-containing protein</fullName>
    </recommendedName>
</protein>
<comment type="caution">
    <text evidence="5">The sequence shown here is derived from an EMBL/GenBank/DDBJ whole genome shotgun (WGS) entry which is preliminary data.</text>
</comment>
<evidence type="ECO:0000313" key="6">
    <source>
        <dbReference type="Proteomes" id="UP001358417"/>
    </source>
</evidence>
<evidence type="ECO:0000256" key="2">
    <source>
        <dbReference type="PROSITE-ProRule" id="PRU00023"/>
    </source>
</evidence>
<dbReference type="InterPro" id="IPR056884">
    <property type="entry name" value="NPHP3-like_N"/>
</dbReference>
<dbReference type="InterPro" id="IPR002110">
    <property type="entry name" value="Ankyrin_rpt"/>
</dbReference>
<keyword evidence="1" id="KW-0677">Repeat</keyword>
<dbReference type="SUPFAM" id="SSF48403">
    <property type="entry name" value="Ankyrin repeat"/>
    <property type="match status" value="4"/>
</dbReference>
<feature type="domain" description="Nephrocystin 3-like N-terminal" evidence="4">
    <location>
        <begin position="384"/>
        <end position="561"/>
    </location>
</feature>
<dbReference type="PRINTS" id="PR01415">
    <property type="entry name" value="ANKYRIN"/>
</dbReference>
<feature type="domain" description="Nucleoside phosphorylase" evidence="3">
    <location>
        <begin position="15"/>
        <end position="292"/>
    </location>
</feature>
<dbReference type="InterPro" id="IPR035994">
    <property type="entry name" value="Nucleoside_phosphorylase_sf"/>
</dbReference>
<feature type="repeat" description="ANK" evidence="2">
    <location>
        <begin position="894"/>
        <end position="926"/>
    </location>
</feature>
<evidence type="ECO:0000259" key="4">
    <source>
        <dbReference type="Pfam" id="PF24883"/>
    </source>
</evidence>
<dbReference type="SUPFAM" id="SSF53167">
    <property type="entry name" value="Purine and uridine phosphorylases"/>
    <property type="match status" value="1"/>
</dbReference>
<keyword evidence="6" id="KW-1185">Reference proteome</keyword>
<dbReference type="Pfam" id="PF01048">
    <property type="entry name" value="PNP_UDP_1"/>
    <property type="match status" value="1"/>
</dbReference>
<dbReference type="InterPro" id="IPR053137">
    <property type="entry name" value="NLR-like"/>
</dbReference>